<gene>
    <name evidence="2" type="ORF">BJ981_002376</name>
</gene>
<evidence type="ECO:0000313" key="3">
    <source>
        <dbReference type="Proteomes" id="UP000588112"/>
    </source>
</evidence>
<name>A0A7W9DPN5_9ACTN</name>
<sequence>MARRTGARGIPIITAFARSRRRTRFTRERGRLHAQLTEPRHDL</sequence>
<organism evidence="2 3">
    <name type="scientific">Sphaerisporangium krabiense</name>
    <dbReference type="NCBI Taxonomy" id="763782"/>
    <lineage>
        <taxon>Bacteria</taxon>
        <taxon>Bacillati</taxon>
        <taxon>Actinomycetota</taxon>
        <taxon>Actinomycetes</taxon>
        <taxon>Streptosporangiales</taxon>
        <taxon>Streptosporangiaceae</taxon>
        <taxon>Sphaerisporangium</taxon>
    </lineage>
</organism>
<proteinExistence type="predicted"/>
<dbReference type="EMBL" id="JACHBR010000001">
    <property type="protein sequence ID" value="MBB5626677.1"/>
    <property type="molecule type" value="Genomic_DNA"/>
</dbReference>
<protein>
    <submittedName>
        <fullName evidence="2">Uncharacterized protein</fullName>
    </submittedName>
</protein>
<comment type="caution">
    <text evidence="2">The sequence shown here is derived from an EMBL/GenBank/DDBJ whole genome shotgun (WGS) entry which is preliminary data.</text>
</comment>
<accession>A0A7W9DPN5</accession>
<evidence type="ECO:0000313" key="2">
    <source>
        <dbReference type="EMBL" id="MBB5626677.1"/>
    </source>
</evidence>
<feature type="region of interest" description="Disordered" evidence="1">
    <location>
        <begin position="24"/>
        <end position="43"/>
    </location>
</feature>
<dbReference type="Proteomes" id="UP000588112">
    <property type="component" value="Unassembled WGS sequence"/>
</dbReference>
<evidence type="ECO:0000256" key="1">
    <source>
        <dbReference type="SAM" id="MobiDB-lite"/>
    </source>
</evidence>
<keyword evidence="3" id="KW-1185">Reference proteome</keyword>
<dbReference type="AlphaFoldDB" id="A0A7W9DPN5"/>
<reference evidence="2 3" key="1">
    <citation type="submission" date="2020-08" db="EMBL/GenBank/DDBJ databases">
        <title>Sequencing the genomes of 1000 actinobacteria strains.</title>
        <authorList>
            <person name="Klenk H.-P."/>
        </authorList>
    </citation>
    <scope>NUCLEOTIDE SEQUENCE [LARGE SCALE GENOMIC DNA]</scope>
    <source>
        <strain evidence="2 3">DSM 45790</strain>
    </source>
</reference>